<evidence type="ECO:0000313" key="3">
    <source>
        <dbReference type="Proteomes" id="UP000489600"/>
    </source>
</evidence>
<proteinExistence type="predicted"/>
<protein>
    <submittedName>
        <fullName evidence="2">Uncharacterized protein</fullName>
    </submittedName>
</protein>
<dbReference type="Proteomes" id="UP000489600">
    <property type="component" value="Unassembled WGS sequence"/>
</dbReference>
<evidence type="ECO:0000256" key="1">
    <source>
        <dbReference type="SAM" id="MobiDB-lite"/>
    </source>
</evidence>
<sequence length="69" mass="7415">MATTRGGLTRRKGKGKEKGEESSRGIMPTDEGSSRGITPTAAQRYAMSESDNEVCGDEKVIVRITVSHC</sequence>
<reference evidence="2" key="1">
    <citation type="submission" date="2019-07" db="EMBL/GenBank/DDBJ databases">
        <authorList>
            <person name="Dittberner H."/>
        </authorList>
    </citation>
    <scope>NUCLEOTIDE SEQUENCE [LARGE SCALE GENOMIC DNA]</scope>
</reference>
<name>A0A565BCC1_9BRAS</name>
<dbReference type="AlphaFoldDB" id="A0A565BCC1"/>
<organism evidence="2 3">
    <name type="scientific">Arabis nemorensis</name>
    <dbReference type="NCBI Taxonomy" id="586526"/>
    <lineage>
        <taxon>Eukaryota</taxon>
        <taxon>Viridiplantae</taxon>
        <taxon>Streptophyta</taxon>
        <taxon>Embryophyta</taxon>
        <taxon>Tracheophyta</taxon>
        <taxon>Spermatophyta</taxon>
        <taxon>Magnoliopsida</taxon>
        <taxon>eudicotyledons</taxon>
        <taxon>Gunneridae</taxon>
        <taxon>Pentapetalae</taxon>
        <taxon>rosids</taxon>
        <taxon>malvids</taxon>
        <taxon>Brassicales</taxon>
        <taxon>Brassicaceae</taxon>
        <taxon>Arabideae</taxon>
        <taxon>Arabis</taxon>
    </lineage>
</organism>
<comment type="caution">
    <text evidence="2">The sequence shown here is derived from an EMBL/GenBank/DDBJ whole genome shotgun (WGS) entry which is preliminary data.</text>
</comment>
<feature type="region of interest" description="Disordered" evidence="1">
    <location>
        <begin position="1"/>
        <end position="41"/>
    </location>
</feature>
<gene>
    <name evidence="2" type="ORF">ANE_LOCUS9694</name>
</gene>
<accession>A0A565BCC1</accession>
<evidence type="ECO:0000313" key="2">
    <source>
        <dbReference type="EMBL" id="VVA99249.1"/>
    </source>
</evidence>
<keyword evidence="3" id="KW-1185">Reference proteome</keyword>
<dbReference type="EMBL" id="CABITT030000003">
    <property type="protein sequence ID" value="VVA99249.1"/>
    <property type="molecule type" value="Genomic_DNA"/>
</dbReference>